<organism evidence="2 3">
    <name type="scientific">Phakopsora pachyrhizi</name>
    <name type="common">Asian soybean rust disease fungus</name>
    <dbReference type="NCBI Taxonomy" id="170000"/>
    <lineage>
        <taxon>Eukaryota</taxon>
        <taxon>Fungi</taxon>
        <taxon>Dikarya</taxon>
        <taxon>Basidiomycota</taxon>
        <taxon>Pucciniomycotina</taxon>
        <taxon>Pucciniomycetes</taxon>
        <taxon>Pucciniales</taxon>
        <taxon>Phakopsoraceae</taxon>
        <taxon>Phakopsora</taxon>
    </lineage>
</organism>
<accession>A0AAV0BE09</accession>
<name>A0AAV0BE09_PHAPC</name>
<comment type="caution">
    <text evidence="2">The sequence shown here is derived from an EMBL/GenBank/DDBJ whole genome shotgun (WGS) entry which is preliminary data.</text>
</comment>
<evidence type="ECO:0000256" key="1">
    <source>
        <dbReference type="SAM" id="Phobius"/>
    </source>
</evidence>
<proteinExistence type="predicted"/>
<protein>
    <submittedName>
        <fullName evidence="2">Uncharacterized protein</fullName>
    </submittedName>
</protein>
<keyword evidence="1" id="KW-1133">Transmembrane helix</keyword>
<dbReference type="EMBL" id="CALTRL010005724">
    <property type="protein sequence ID" value="CAH7685494.1"/>
    <property type="molecule type" value="Genomic_DNA"/>
</dbReference>
<reference evidence="2" key="1">
    <citation type="submission" date="2022-06" db="EMBL/GenBank/DDBJ databases">
        <authorList>
            <consortium name="SYNGENTA / RWTH Aachen University"/>
        </authorList>
    </citation>
    <scope>NUCLEOTIDE SEQUENCE</scope>
</reference>
<keyword evidence="1" id="KW-0472">Membrane</keyword>
<evidence type="ECO:0000313" key="3">
    <source>
        <dbReference type="Proteomes" id="UP001153365"/>
    </source>
</evidence>
<dbReference type="Proteomes" id="UP001153365">
    <property type="component" value="Unassembled WGS sequence"/>
</dbReference>
<feature type="transmembrane region" description="Helical" evidence="1">
    <location>
        <begin position="26"/>
        <end position="53"/>
    </location>
</feature>
<keyword evidence="3" id="KW-1185">Reference proteome</keyword>
<evidence type="ECO:0000313" key="2">
    <source>
        <dbReference type="EMBL" id="CAH7685494.1"/>
    </source>
</evidence>
<gene>
    <name evidence="2" type="ORF">PPACK8108_LOCUS20030</name>
</gene>
<sequence length="58" mass="6693">MKLLAFISDFFTPMLPSYYSFILSPLYSSLLLCFTTLLLFLYCPAPLSLLLYLSFLIL</sequence>
<dbReference type="AlphaFoldDB" id="A0AAV0BE09"/>
<keyword evidence="1" id="KW-0812">Transmembrane</keyword>